<dbReference type="EMBL" id="CP052909">
    <property type="protein sequence ID" value="QNJ97713.1"/>
    <property type="molecule type" value="Genomic_DNA"/>
</dbReference>
<dbReference type="AlphaFoldDB" id="A0A7G8PTP7"/>
<sequence>MSFFLSLTLLAPVIINVITMDPDAIVVTNILEEENKNTLQFDVDEKKVVLNLYKWFQDFQYTLKGKNNPHYREAFSSYTVTIHLPPPEFIG</sequence>
<dbReference type="Proteomes" id="UP000515514">
    <property type="component" value="Chromosome"/>
</dbReference>
<keyword evidence="2" id="KW-1185">Reference proteome</keyword>
<evidence type="ECO:0000313" key="1">
    <source>
        <dbReference type="EMBL" id="QNJ97713.1"/>
    </source>
</evidence>
<gene>
    <name evidence="1" type="ORF">ALE3EI_1143</name>
</gene>
<organism evidence="1 2">
    <name type="scientific">Constantimarinum furrinae</name>
    <dbReference type="NCBI Taxonomy" id="2562285"/>
    <lineage>
        <taxon>Bacteria</taxon>
        <taxon>Pseudomonadati</taxon>
        <taxon>Bacteroidota</taxon>
        <taxon>Flavobacteriia</taxon>
        <taxon>Flavobacteriales</taxon>
        <taxon>Flavobacteriaceae</taxon>
        <taxon>Altibacter/Constantimarinum group</taxon>
        <taxon>Constantimarinum</taxon>
    </lineage>
</organism>
<protein>
    <submittedName>
        <fullName evidence="1">Uncharacterized protein</fullName>
    </submittedName>
</protein>
<dbReference type="KEGG" id="alti:ALE3EI_1143"/>
<reference evidence="1 2" key="1">
    <citation type="submission" date="2020-04" db="EMBL/GenBank/DDBJ databases">
        <title>Genome sequence of Altibacter aquimarinus strain ALE3EI.</title>
        <authorList>
            <person name="Oh H.-M."/>
            <person name="Jang D."/>
        </authorList>
    </citation>
    <scope>NUCLEOTIDE SEQUENCE [LARGE SCALE GENOMIC DNA]</scope>
    <source>
        <strain evidence="1 2">ALE3EI</strain>
    </source>
</reference>
<proteinExistence type="predicted"/>
<accession>A0A7G8PTP7</accession>
<name>A0A7G8PTP7_9FLAO</name>
<dbReference type="RefSeq" id="WP_186991834.1">
    <property type="nucleotide sequence ID" value="NZ_CP052909.1"/>
</dbReference>
<evidence type="ECO:0000313" key="2">
    <source>
        <dbReference type="Proteomes" id="UP000515514"/>
    </source>
</evidence>